<evidence type="ECO:0000259" key="1">
    <source>
        <dbReference type="Pfam" id="PF05685"/>
    </source>
</evidence>
<dbReference type="EMBL" id="BAAAYN010000012">
    <property type="protein sequence ID" value="GAA3385805.1"/>
    <property type="molecule type" value="Genomic_DNA"/>
</dbReference>
<reference evidence="3" key="1">
    <citation type="journal article" date="2019" name="Int. J. Syst. Evol. Microbiol.">
        <title>The Global Catalogue of Microorganisms (GCM) 10K type strain sequencing project: providing services to taxonomists for standard genome sequencing and annotation.</title>
        <authorList>
            <consortium name="The Broad Institute Genomics Platform"/>
            <consortium name="The Broad Institute Genome Sequencing Center for Infectious Disease"/>
            <person name="Wu L."/>
            <person name="Ma J."/>
        </authorList>
    </citation>
    <scope>NUCLEOTIDE SEQUENCE [LARGE SCALE GENOMIC DNA]</scope>
    <source>
        <strain evidence="3">JCM 9458</strain>
    </source>
</reference>
<proteinExistence type="predicted"/>
<dbReference type="InterPro" id="IPR008538">
    <property type="entry name" value="Uma2"/>
</dbReference>
<evidence type="ECO:0000313" key="3">
    <source>
        <dbReference type="Proteomes" id="UP001501676"/>
    </source>
</evidence>
<dbReference type="InterPro" id="IPR012296">
    <property type="entry name" value="Nuclease_put_TT1808"/>
</dbReference>
<dbReference type="PANTHER" id="PTHR35400:SF3">
    <property type="entry name" value="SLL1072 PROTEIN"/>
    <property type="match status" value="1"/>
</dbReference>
<dbReference type="Gene3D" id="3.90.1570.10">
    <property type="entry name" value="tt1808, chain A"/>
    <property type="match status" value="1"/>
</dbReference>
<dbReference type="SUPFAM" id="SSF52980">
    <property type="entry name" value="Restriction endonuclease-like"/>
    <property type="match status" value="1"/>
</dbReference>
<dbReference type="PANTHER" id="PTHR35400">
    <property type="entry name" value="SLR1083 PROTEIN"/>
    <property type="match status" value="1"/>
</dbReference>
<comment type="caution">
    <text evidence="2">The sequence shown here is derived from an EMBL/GenBank/DDBJ whole genome shotgun (WGS) entry which is preliminary data.</text>
</comment>
<dbReference type="Proteomes" id="UP001501676">
    <property type="component" value="Unassembled WGS sequence"/>
</dbReference>
<dbReference type="InterPro" id="IPR011335">
    <property type="entry name" value="Restrct_endonuc-II-like"/>
</dbReference>
<dbReference type="CDD" id="cd06260">
    <property type="entry name" value="DUF820-like"/>
    <property type="match status" value="1"/>
</dbReference>
<evidence type="ECO:0000313" key="2">
    <source>
        <dbReference type="EMBL" id="GAA3385805.1"/>
    </source>
</evidence>
<gene>
    <name evidence="2" type="ORF">GCM10020369_20770</name>
</gene>
<keyword evidence="3" id="KW-1185">Reference proteome</keyword>
<dbReference type="Pfam" id="PF05685">
    <property type="entry name" value="Uma2"/>
    <property type="match status" value="1"/>
</dbReference>
<accession>A0ABP6SWF6</accession>
<sequence length="148" mass="16383">MSPSASRWHQSLAGMLISRLSSARANGYTINQAVDVQLSEQTTGIPDVLIVRAGVSSERRLYLADDLAAAIEIESPTSGANDRRLKPIPYADYKIPYYWRIELEPELIAVVHRLEDGAYVEVSRGPRIDVTEPFPFSVDLADLIDPDA</sequence>
<feature type="domain" description="Putative restriction endonuclease" evidence="1">
    <location>
        <begin position="1"/>
        <end position="137"/>
    </location>
</feature>
<organism evidence="2 3">
    <name type="scientific">Cryptosporangium minutisporangium</name>
    <dbReference type="NCBI Taxonomy" id="113569"/>
    <lineage>
        <taxon>Bacteria</taxon>
        <taxon>Bacillati</taxon>
        <taxon>Actinomycetota</taxon>
        <taxon>Actinomycetes</taxon>
        <taxon>Cryptosporangiales</taxon>
        <taxon>Cryptosporangiaceae</taxon>
        <taxon>Cryptosporangium</taxon>
    </lineage>
</organism>
<name>A0ABP6SWF6_9ACTN</name>
<protein>
    <recommendedName>
        <fullName evidence="1">Putative restriction endonuclease domain-containing protein</fullName>
    </recommendedName>
</protein>